<name>A0ABR9XQ72_9CHLB</name>
<evidence type="ECO:0000256" key="1">
    <source>
        <dbReference type="ARBA" id="ARBA00022603"/>
    </source>
</evidence>
<dbReference type="NCBIfam" id="TIGR00095">
    <property type="entry name" value="16S rRNA (guanine(966)-N(2))-methyltransferase RsmD"/>
    <property type="match status" value="1"/>
</dbReference>
<dbReference type="InterPro" id="IPR002052">
    <property type="entry name" value="DNA_methylase_N6_adenine_CS"/>
</dbReference>
<keyword evidence="1 3" id="KW-0489">Methyltransferase</keyword>
<gene>
    <name evidence="3" type="primary">rsmD</name>
    <name evidence="3" type="ORF">INT08_03160</name>
</gene>
<dbReference type="PIRSF" id="PIRSF004553">
    <property type="entry name" value="CHP00095"/>
    <property type="match status" value="1"/>
</dbReference>
<dbReference type="InterPro" id="IPR029063">
    <property type="entry name" value="SAM-dependent_MTases_sf"/>
</dbReference>
<organism evidence="3 4">
    <name type="scientific">Prosthecochloris ethylica</name>
    <dbReference type="NCBI Taxonomy" id="2743976"/>
    <lineage>
        <taxon>Bacteria</taxon>
        <taxon>Pseudomonadati</taxon>
        <taxon>Chlorobiota</taxon>
        <taxon>Chlorobiia</taxon>
        <taxon>Chlorobiales</taxon>
        <taxon>Chlorobiaceae</taxon>
        <taxon>Prosthecochloris</taxon>
    </lineage>
</organism>
<dbReference type="CDD" id="cd02440">
    <property type="entry name" value="AdoMet_MTases"/>
    <property type="match status" value="1"/>
</dbReference>
<dbReference type="PROSITE" id="PS00092">
    <property type="entry name" value="N6_MTASE"/>
    <property type="match status" value="1"/>
</dbReference>
<keyword evidence="2 3" id="KW-0808">Transferase</keyword>
<dbReference type="GO" id="GO:0052913">
    <property type="term" value="F:16S rRNA (guanine(966)-N(2))-methyltransferase activity"/>
    <property type="evidence" value="ECO:0007669"/>
    <property type="project" value="UniProtKB-EC"/>
</dbReference>
<proteinExistence type="predicted"/>
<dbReference type="SUPFAM" id="SSF53335">
    <property type="entry name" value="S-adenosyl-L-methionine-dependent methyltransferases"/>
    <property type="match status" value="1"/>
</dbReference>
<reference evidence="3 4" key="1">
    <citation type="journal article" date="2020" name="Microorganisms">
        <title>Simultaneous Genome Sequencing of Prosthecochloris ethylica and Desulfuromonas acetoxidans within a Syntrophic Mixture Reveals Unique Pili and Protein Interactions.</title>
        <authorList>
            <person name="Kyndt J.A."/>
            <person name="Van Beeumen J.J."/>
            <person name="Meyer T.E."/>
        </authorList>
    </citation>
    <scope>NUCLEOTIDE SEQUENCE [LARGE SCALE GENOMIC DNA]</scope>
    <source>
        <strain evidence="3 4">N3</strain>
    </source>
</reference>
<dbReference type="Gene3D" id="3.40.50.150">
    <property type="entry name" value="Vaccinia Virus protein VP39"/>
    <property type="match status" value="1"/>
</dbReference>
<dbReference type="EC" id="2.1.1.171" evidence="3"/>
<dbReference type="Proteomes" id="UP000619838">
    <property type="component" value="Unassembled WGS sequence"/>
</dbReference>
<dbReference type="PANTHER" id="PTHR43542:SF1">
    <property type="entry name" value="METHYLTRANSFERASE"/>
    <property type="match status" value="1"/>
</dbReference>
<comment type="caution">
    <text evidence="3">The sequence shown here is derived from an EMBL/GenBank/DDBJ whole genome shotgun (WGS) entry which is preliminary data.</text>
</comment>
<dbReference type="EMBL" id="JADGII010000004">
    <property type="protein sequence ID" value="MBF0636183.1"/>
    <property type="molecule type" value="Genomic_DNA"/>
</dbReference>
<dbReference type="InterPro" id="IPR004398">
    <property type="entry name" value="RNA_MeTrfase_RsmD"/>
</dbReference>
<protein>
    <submittedName>
        <fullName evidence="3">16S rRNA (Guanine(966)-N(2))-methyltransferase RsmD</fullName>
        <ecNumber evidence="3">2.1.1.171</ecNumber>
    </submittedName>
</protein>
<accession>A0ABR9XQ72</accession>
<keyword evidence="4" id="KW-1185">Reference proteome</keyword>
<dbReference type="Pfam" id="PF03602">
    <property type="entry name" value="Cons_hypoth95"/>
    <property type="match status" value="1"/>
</dbReference>
<evidence type="ECO:0000313" key="3">
    <source>
        <dbReference type="EMBL" id="MBF0636183.1"/>
    </source>
</evidence>
<sequence>MQIQTGRYKGQKLQRASSHAIRPCTGRVKKSLFDTLGSRMDFEGISVLDLFAGFGSLGFEALSLGASHATFVDQNVHALRSLKATAEKLRCGDAVTIVRQNVLRFIDTQSGTYELVFCDPPYSWEDYPRLVSSIFERGLVAASGSLLIEHQASGDFSDLPQYDFHKDYGMTRVTFFTAENQP</sequence>
<dbReference type="PANTHER" id="PTHR43542">
    <property type="entry name" value="METHYLTRANSFERASE"/>
    <property type="match status" value="1"/>
</dbReference>
<evidence type="ECO:0000256" key="2">
    <source>
        <dbReference type="ARBA" id="ARBA00022679"/>
    </source>
</evidence>
<evidence type="ECO:0000313" key="4">
    <source>
        <dbReference type="Proteomes" id="UP000619838"/>
    </source>
</evidence>
<dbReference type="RefSeq" id="WP_114607202.1">
    <property type="nucleotide sequence ID" value="NZ_JABVZQ010000001.1"/>
</dbReference>